<sequence length="155" mass="17045">MMKVSNKRGECDMLYSKILVAYDGSEASDKALDSALKLAKLNHYSKLDIIHIFNLPTYVLGSSVVIPPIVIETNYLDYSEQVIGKINEKIADFSKVHIEVRSGSITKEVLKYADEIQADLIIVGSRGLSSIGEFVLGSVSHNVVQHAKIPVLVVK</sequence>
<gene>
    <name evidence="3" type="ORF">GC098_24425</name>
</gene>
<dbReference type="EMBL" id="WHOA01000165">
    <property type="protein sequence ID" value="NOU74505.1"/>
    <property type="molecule type" value="Genomic_DNA"/>
</dbReference>
<evidence type="ECO:0000313" key="3">
    <source>
        <dbReference type="EMBL" id="NOU74505.1"/>
    </source>
</evidence>
<dbReference type="InterPro" id="IPR014729">
    <property type="entry name" value="Rossmann-like_a/b/a_fold"/>
</dbReference>
<evidence type="ECO:0000256" key="1">
    <source>
        <dbReference type="ARBA" id="ARBA00008791"/>
    </source>
</evidence>
<proteinExistence type="inferred from homology"/>
<comment type="similarity">
    <text evidence="1">Belongs to the universal stress protein A family.</text>
</comment>
<evidence type="ECO:0000259" key="2">
    <source>
        <dbReference type="Pfam" id="PF00582"/>
    </source>
</evidence>
<evidence type="ECO:0000313" key="4">
    <source>
        <dbReference type="Proteomes" id="UP000616779"/>
    </source>
</evidence>
<keyword evidence="4" id="KW-1185">Reference proteome</keyword>
<accession>A0ABX1Y0X7</accession>
<dbReference type="PANTHER" id="PTHR46268">
    <property type="entry name" value="STRESS RESPONSE PROTEIN NHAX"/>
    <property type="match status" value="1"/>
</dbReference>
<dbReference type="SUPFAM" id="SSF52402">
    <property type="entry name" value="Adenine nucleotide alpha hydrolases-like"/>
    <property type="match status" value="1"/>
</dbReference>
<comment type="caution">
    <text evidence="3">The sequence shown here is derived from an EMBL/GenBank/DDBJ whole genome shotgun (WGS) entry which is preliminary data.</text>
</comment>
<dbReference type="PANTHER" id="PTHR46268:SF6">
    <property type="entry name" value="UNIVERSAL STRESS PROTEIN UP12"/>
    <property type="match status" value="1"/>
</dbReference>
<dbReference type="Pfam" id="PF00582">
    <property type="entry name" value="Usp"/>
    <property type="match status" value="1"/>
</dbReference>
<protein>
    <submittedName>
        <fullName evidence="3">Universal stress protein</fullName>
    </submittedName>
</protein>
<dbReference type="PRINTS" id="PR01438">
    <property type="entry name" value="UNVRSLSTRESS"/>
</dbReference>
<dbReference type="InterPro" id="IPR006016">
    <property type="entry name" value="UspA"/>
</dbReference>
<name>A0ABX1Y0X7_9BACL</name>
<dbReference type="Proteomes" id="UP000616779">
    <property type="component" value="Unassembled WGS sequence"/>
</dbReference>
<feature type="domain" description="UspA" evidence="2">
    <location>
        <begin position="15"/>
        <end position="155"/>
    </location>
</feature>
<dbReference type="CDD" id="cd00293">
    <property type="entry name" value="USP-like"/>
    <property type="match status" value="1"/>
</dbReference>
<organism evidence="3 4">
    <name type="scientific">Paenibacillus phytorum</name>
    <dbReference type="NCBI Taxonomy" id="2654977"/>
    <lineage>
        <taxon>Bacteria</taxon>
        <taxon>Bacillati</taxon>
        <taxon>Bacillota</taxon>
        <taxon>Bacilli</taxon>
        <taxon>Bacillales</taxon>
        <taxon>Paenibacillaceae</taxon>
        <taxon>Paenibacillus</taxon>
    </lineage>
</organism>
<reference evidence="3 4" key="1">
    <citation type="submission" date="2019-10" db="EMBL/GenBank/DDBJ databases">
        <title>Description of Paenibacillus terrestris sp. nov.</title>
        <authorList>
            <person name="Carlier A."/>
            <person name="Qi S."/>
        </authorList>
    </citation>
    <scope>NUCLEOTIDE SEQUENCE [LARGE SCALE GENOMIC DNA]</scope>
    <source>
        <strain evidence="3 4">LMG 31458</strain>
    </source>
</reference>
<dbReference type="Gene3D" id="3.40.50.620">
    <property type="entry name" value="HUPs"/>
    <property type="match status" value="1"/>
</dbReference>
<dbReference type="InterPro" id="IPR006015">
    <property type="entry name" value="Universal_stress_UspA"/>
</dbReference>